<dbReference type="InterPro" id="IPR035906">
    <property type="entry name" value="MetI-like_sf"/>
</dbReference>
<evidence type="ECO:0000256" key="6">
    <source>
        <dbReference type="ARBA" id="ARBA00022989"/>
    </source>
</evidence>
<dbReference type="NCBIfam" id="TIGR01726">
    <property type="entry name" value="HEQRo_perm_3TM"/>
    <property type="match status" value="1"/>
</dbReference>
<proteinExistence type="inferred from homology"/>
<dbReference type="RefSeq" id="WP_057974701.1">
    <property type="nucleotide sequence ID" value="NZ_CBCRTS010000008.1"/>
</dbReference>
<dbReference type="InterPro" id="IPR043429">
    <property type="entry name" value="ArtM/GltK/GlnP/TcyL/YhdX-like"/>
</dbReference>
<feature type="transmembrane region" description="Helical" evidence="8">
    <location>
        <begin position="61"/>
        <end position="85"/>
    </location>
</feature>
<keyword evidence="7 8" id="KW-0472">Membrane</keyword>
<dbReference type="Gene3D" id="1.10.3720.10">
    <property type="entry name" value="MetI-like"/>
    <property type="match status" value="1"/>
</dbReference>
<dbReference type="Proteomes" id="UP000321659">
    <property type="component" value="Unassembled WGS sequence"/>
</dbReference>
<dbReference type="GO" id="GO:0015184">
    <property type="term" value="F:L-cystine transmembrane transporter activity"/>
    <property type="evidence" value="ECO:0007669"/>
    <property type="project" value="TreeGrafter"/>
</dbReference>
<feature type="transmembrane region" description="Helical" evidence="8">
    <location>
        <begin position="97"/>
        <end position="115"/>
    </location>
</feature>
<dbReference type="AlphaFoldDB" id="A0A2C8ES27"/>
<evidence type="ECO:0000256" key="5">
    <source>
        <dbReference type="ARBA" id="ARBA00022970"/>
    </source>
</evidence>
<organism evidence="9 10">
    <name type="scientific">Dellaglioa algida</name>
    <dbReference type="NCBI Taxonomy" id="105612"/>
    <lineage>
        <taxon>Bacteria</taxon>
        <taxon>Bacillati</taxon>
        <taxon>Bacillota</taxon>
        <taxon>Bacilli</taxon>
        <taxon>Lactobacillales</taxon>
        <taxon>Lactobacillaceae</taxon>
        <taxon>Dellaglioa</taxon>
    </lineage>
</organism>
<dbReference type="InterPro" id="IPR010065">
    <property type="entry name" value="AA_ABC_transptr_permease_3TM"/>
</dbReference>
<comment type="caution">
    <text evidence="9">The sequence shown here is derived from an EMBL/GenBank/DDBJ whole genome shotgun (WGS) entry which is preliminary data.</text>
</comment>
<evidence type="ECO:0000256" key="4">
    <source>
        <dbReference type="ARBA" id="ARBA00022692"/>
    </source>
</evidence>
<gene>
    <name evidence="9" type="ORF">LABALGLTS371_14580</name>
</gene>
<evidence type="ECO:0000256" key="2">
    <source>
        <dbReference type="ARBA" id="ARBA00022448"/>
    </source>
</evidence>
<feature type="transmembrane region" description="Helical" evidence="8">
    <location>
        <begin position="198"/>
        <end position="222"/>
    </location>
</feature>
<evidence type="ECO:0000256" key="1">
    <source>
        <dbReference type="ARBA" id="ARBA00004651"/>
    </source>
</evidence>
<feature type="transmembrane region" description="Helical" evidence="8">
    <location>
        <begin position="20"/>
        <end position="40"/>
    </location>
</feature>
<evidence type="ECO:0000256" key="8">
    <source>
        <dbReference type="RuleBase" id="RU363032"/>
    </source>
</evidence>
<evidence type="ECO:0000256" key="7">
    <source>
        <dbReference type="ARBA" id="ARBA00023136"/>
    </source>
</evidence>
<keyword evidence="2 8" id="KW-0813">Transport</keyword>
<sequence length="233" mass="25807">MKLVMDSLPAILEAGLRYTIPLSVISFIIGIIIAVITALVRISNVKKGSTFTRLLKIIGKAFFSFYVWLFRGTPLIVQMFILFYGLPRLPAPYTVEFGAFSAAVIVFSLNVGAYASETIRAAILSISKGQWEAGYAIGMTHTTVLFRVILPQAARVSLPPLSNSFIGLIKDTSLAFSITIVEMFSVGQQIAARTYEPMVLYCEVAVVYLVFCSILNVGQYYLEKRTSRYIKNT</sequence>
<keyword evidence="4 8" id="KW-0812">Transmembrane</keyword>
<dbReference type="GeneID" id="83549111"/>
<dbReference type="Pfam" id="PF00528">
    <property type="entry name" value="BPD_transp_1"/>
    <property type="match status" value="1"/>
</dbReference>
<dbReference type="GO" id="GO:0043190">
    <property type="term" value="C:ATP-binding cassette (ABC) transporter complex"/>
    <property type="evidence" value="ECO:0007669"/>
    <property type="project" value="InterPro"/>
</dbReference>
<dbReference type="EMBL" id="SRRQ01000014">
    <property type="protein sequence ID" value="TWW10387.1"/>
    <property type="molecule type" value="Genomic_DNA"/>
</dbReference>
<evidence type="ECO:0000313" key="10">
    <source>
        <dbReference type="Proteomes" id="UP000321659"/>
    </source>
</evidence>
<keyword evidence="3" id="KW-1003">Cell membrane</keyword>
<evidence type="ECO:0000313" key="9">
    <source>
        <dbReference type="EMBL" id="TWW10387.1"/>
    </source>
</evidence>
<dbReference type="SUPFAM" id="SSF161098">
    <property type="entry name" value="MetI-like"/>
    <property type="match status" value="1"/>
</dbReference>
<dbReference type="CDD" id="cd06261">
    <property type="entry name" value="TM_PBP2"/>
    <property type="match status" value="1"/>
</dbReference>
<accession>A0A2C8ES27</accession>
<reference evidence="9 10" key="1">
    <citation type="submission" date="2019-04" db="EMBL/GenBank/DDBJ databases">
        <title>In vitro growth and metabolic characteristics of meat-borne Lactobacillus algidus strains.</title>
        <authorList>
            <person name="Sade E."/>
            <person name="Per J."/>
            <person name="Tytti H."/>
            <person name="Johanna B.K."/>
        </authorList>
    </citation>
    <scope>NUCLEOTIDE SEQUENCE [LARGE SCALE GENOMIC DNA]</scope>
    <source>
        <strain evidence="9 10">LTS37-1</strain>
    </source>
</reference>
<name>A0A2C8ES27_9LACO</name>
<keyword evidence="5" id="KW-0029">Amino-acid transport</keyword>
<dbReference type="InterPro" id="IPR000515">
    <property type="entry name" value="MetI-like"/>
</dbReference>
<comment type="subcellular location">
    <subcellularLocation>
        <location evidence="1 8">Cell membrane</location>
        <topology evidence="1 8">Multi-pass membrane protein</topology>
    </subcellularLocation>
</comment>
<keyword evidence="6 8" id="KW-1133">Transmembrane helix</keyword>
<dbReference type="PROSITE" id="PS50928">
    <property type="entry name" value="ABC_TM1"/>
    <property type="match status" value="1"/>
</dbReference>
<evidence type="ECO:0000256" key="3">
    <source>
        <dbReference type="ARBA" id="ARBA00022475"/>
    </source>
</evidence>
<comment type="similarity">
    <text evidence="8">Belongs to the binding-protein-dependent transport system permease family.</text>
</comment>
<protein>
    <submittedName>
        <fullName evidence="9">Cysteine ABC transporter permease</fullName>
    </submittedName>
</protein>
<dbReference type="PANTHER" id="PTHR30614">
    <property type="entry name" value="MEMBRANE COMPONENT OF AMINO ACID ABC TRANSPORTER"/>
    <property type="match status" value="1"/>
</dbReference>
<dbReference type="PANTHER" id="PTHR30614:SF0">
    <property type="entry name" value="L-CYSTINE TRANSPORT SYSTEM PERMEASE PROTEIN TCYL"/>
    <property type="match status" value="1"/>
</dbReference>